<feature type="transmembrane region" description="Helical" evidence="14">
    <location>
        <begin position="424"/>
        <end position="443"/>
    </location>
</feature>
<evidence type="ECO:0000256" key="3">
    <source>
        <dbReference type="ARBA" id="ARBA00022475"/>
    </source>
</evidence>
<reference evidence="18 19" key="1">
    <citation type="submission" date="2021-03" db="EMBL/GenBank/DDBJ databases">
        <title>Five novel Rahnella species.</title>
        <authorList>
            <person name="Brady C."/>
            <person name="Asselin J."/>
            <person name="Beer S."/>
            <person name="Bruberg M.B."/>
            <person name="Crampton B."/>
            <person name="Venter S."/>
            <person name="Arnold D."/>
            <person name="Denman S."/>
        </authorList>
    </citation>
    <scope>NUCLEOTIDE SEQUENCE [LARGE SCALE GENOMIC DNA]</scope>
    <source>
        <strain evidence="18 19">L72c</strain>
    </source>
</reference>
<dbReference type="InterPro" id="IPR032807">
    <property type="entry name" value="GNVR"/>
</dbReference>
<feature type="domain" description="Polysaccharide chain length determinant N-terminal" evidence="15">
    <location>
        <begin position="16"/>
        <end position="106"/>
    </location>
</feature>
<comment type="subcellular location">
    <subcellularLocation>
        <location evidence="1">Cell inner membrane</location>
        <topology evidence="1">Multi-pass membrane protein</topology>
    </subcellularLocation>
</comment>
<keyword evidence="7" id="KW-0547">Nucleotide-binding</keyword>
<keyword evidence="4" id="KW-0997">Cell inner membrane</keyword>
<dbReference type="InterPro" id="IPR003856">
    <property type="entry name" value="LPS_length_determ_N"/>
</dbReference>
<evidence type="ECO:0000259" key="17">
    <source>
        <dbReference type="Pfam" id="PF13807"/>
    </source>
</evidence>
<dbReference type="Pfam" id="PF02706">
    <property type="entry name" value="Wzz"/>
    <property type="match status" value="1"/>
</dbReference>
<dbReference type="Pfam" id="PF13807">
    <property type="entry name" value="GNVR"/>
    <property type="match status" value="1"/>
</dbReference>
<organism evidence="18 19">
    <name type="scientific">Rahnella perminowiae</name>
    <dbReference type="NCBI Taxonomy" id="2816244"/>
    <lineage>
        <taxon>Bacteria</taxon>
        <taxon>Pseudomonadati</taxon>
        <taxon>Pseudomonadota</taxon>
        <taxon>Gammaproteobacteria</taxon>
        <taxon>Enterobacterales</taxon>
        <taxon>Yersiniaceae</taxon>
        <taxon>Rahnella</taxon>
    </lineage>
</organism>
<dbReference type="CDD" id="cd05387">
    <property type="entry name" value="BY-kinase"/>
    <property type="match status" value="1"/>
</dbReference>
<dbReference type="NCBIfam" id="TIGR01007">
    <property type="entry name" value="eps_fam"/>
    <property type="match status" value="1"/>
</dbReference>
<evidence type="ECO:0000313" key="19">
    <source>
        <dbReference type="Proteomes" id="UP000699865"/>
    </source>
</evidence>
<evidence type="ECO:0000259" key="16">
    <source>
        <dbReference type="Pfam" id="PF13614"/>
    </source>
</evidence>
<dbReference type="Pfam" id="PF13614">
    <property type="entry name" value="AAA_31"/>
    <property type="match status" value="1"/>
</dbReference>
<feature type="domain" description="AAA" evidence="16">
    <location>
        <begin position="532"/>
        <end position="654"/>
    </location>
</feature>
<keyword evidence="13" id="KW-0175">Coiled coil</keyword>
<evidence type="ECO:0000256" key="6">
    <source>
        <dbReference type="ARBA" id="ARBA00022692"/>
    </source>
</evidence>
<evidence type="ECO:0000256" key="5">
    <source>
        <dbReference type="ARBA" id="ARBA00022679"/>
    </source>
</evidence>
<feature type="domain" description="Tyrosine-protein kinase G-rich" evidence="17">
    <location>
        <begin position="367"/>
        <end position="445"/>
    </location>
</feature>
<evidence type="ECO:0000256" key="1">
    <source>
        <dbReference type="ARBA" id="ARBA00004429"/>
    </source>
</evidence>
<evidence type="ECO:0000256" key="8">
    <source>
        <dbReference type="ARBA" id="ARBA00022777"/>
    </source>
</evidence>
<evidence type="ECO:0000256" key="13">
    <source>
        <dbReference type="SAM" id="Coils"/>
    </source>
</evidence>
<dbReference type="EMBL" id="JAFMOU010000072">
    <property type="protein sequence ID" value="MBU9838119.1"/>
    <property type="molecule type" value="Genomic_DNA"/>
</dbReference>
<evidence type="ECO:0000256" key="2">
    <source>
        <dbReference type="ARBA" id="ARBA00008883"/>
    </source>
</evidence>
<dbReference type="PANTHER" id="PTHR32309">
    <property type="entry name" value="TYROSINE-PROTEIN KINASE"/>
    <property type="match status" value="1"/>
</dbReference>
<evidence type="ECO:0000256" key="11">
    <source>
        <dbReference type="ARBA" id="ARBA00023136"/>
    </source>
</evidence>
<keyword evidence="6 14" id="KW-0812">Transmembrane</keyword>
<gene>
    <name evidence="18" type="ORF">J1786_25360</name>
</gene>
<keyword evidence="11 14" id="KW-0472">Membrane</keyword>
<keyword evidence="9" id="KW-0067">ATP-binding</keyword>
<dbReference type="GO" id="GO:0004715">
    <property type="term" value="F:non-membrane spanning protein tyrosine kinase activity"/>
    <property type="evidence" value="ECO:0007669"/>
    <property type="project" value="UniProtKB-EC"/>
</dbReference>
<proteinExistence type="inferred from homology"/>
<sequence>MSPTPSNKSMNFNSKEFDLGRIFGELIDHYKLIICISSIVTISAIIYALFATPVYQADALIQIEQKQGNAILNSLSQVLPDTQPQSAPEIALMQSRMILDKTIKELNLQVIITPDYFPIFGRGWQRILNKPPRILKVSRMYLPAENGSDPKIKLFVIDNNTYRIKTKTIDILGHVGIPIEKENIIINVDSIDSPPGTSFTLKYQTRLEAVQNLLKILSITDIGKDTGMLNLSITGEDYSLISQILNSISKSYVEQNIARQAAQDAKSLEFLQQQLPKVRQELDLAENKLNLYRRQKDSVDLTMEAQSVLSQIVNVDNQLNGLTFREAEISQLYTKEHPTYKALLEKRKTLEDERDKLNLKVNMMPATQQEVVRLSRDVDSGQQVYMQLLTRQQELNIAKASAIGNARIVDEAVTEPKPVKPNKILVVLAGAIIGLFISILLVISKVILRRGIESAEQLEDLGVSVYASVPESEWLIKNAKKNIRRSKSYSDNSNHPEQLLSISNPTDLAIEAIRGLRTSLHFAMMEARNNILMISGSSPGSGKSFIASNLSAVISSTGKKVIFIDADMRRGYLNKVLGIENNNGLSEYLSGKTSISGMIKKVSKADFDFIPRGNVPSNPAELLMTSRLAELLKWASENYDLVVVDSPPILAVTDAAIIGNHVGTTLLVVKYEENTTKEVEVSIKRFQRSGVNVKGCILNRVMRRSSAYYSYGYHQYGYTYLNKE</sequence>
<evidence type="ECO:0000256" key="9">
    <source>
        <dbReference type="ARBA" id="ARBA00022840"/>
    </source>
</evidence>
<comment type="similarity">
    <text evidence="2">Belongs to the etk/wzc family.</text>
</comment>
<dbReference type="InterPro" id="IPR050445">
    <property type="entry name" value="Bact_polysacc_biosynth/exp"/>
</dbReference>
<protein>
    <submittedName>
        <fullName evidence="18">Polysaccharide biosynthesis tyrosine autokinase</fullName>
        <ecNumber evidence="18">2.7.10.2</ecNumber>
    </submittedName>
</protein>
<evidence type="ECO:0000256" key="7">
    <source>
        <dbReference type="ARBA" id="ARBA00022741"/>
    </source>
</evidence>
<keyword evidence="3" id="KW-1003">Cell membrane</keyword>
<evidence type="ECO:0000256" key="10">
    <source>
        <dbReference type="ARBA" id="ARBA00022989"/>
    </source>
</evidence>
<feature type="transmembrane region" description="Helical" evidence="14">
    <location>
        <begin position="30"/>
        <end position="50"/>
    </location>
</feature>
<keyword evidence="19" id="KW-1185">Reference proteome</keyword>
<comment type="catalytic activity">
    <reaction evidence="12">
        <text>L-tyrosyl-[protein] + ATP = O-phospho-L-tyrosyl-[protein] + ADP + H(+)</text>
        <dbReference type="Rhea" id="RHEA:10596"/>
        <dbReference type="Rhea" id="RHEA-COMP:10136"/>
        <dbReference type="Rhea" id="RHEA-COMP:20101"/>
        <dbReference type="ChEBI" id="CHEBI:15378"/>
        <dbReference type="ChEBI" id="CHEBI:30616"/>
        <dbReference type="ChEBI" id="CHEBI:46858"/>
        <dbReference type="ChEBI" id="CHEBI:61978"/>
        <dbReference type="ChEBI" id="CHEBI:456216"/>
    </reaction>
</comment>
<evidence type="ECO:0000256" key="12">
    <source>
        <dbReference type="ARBA" id="ARBA00053015"/>
    </source>
</evidence>
<comment type="caution">
    <text evidence="18">The sequence shown here is derived from an EMBL/GenBank/DDBJ whole genome shotgun (WGS) entry which is preliminary data.</text>
</comment>
<dbReference type="PANTHER" id="PTHR32309:SF32">
    <property type="entry name" value="TYROSINE-PROTEIN KINASE ETK-RELATED"/>
    <property type="match status" value="1"/>
</dbReference>
<dbReference type="Pfam" id="PF23607">
    <property type="entry name" value="WZC_N"/>
    <property type="match status" value="1"/>
</dbReference>
<feature type="coiled-coil region" evidence="13">
    <location>
        <begin position="268"/>
        <end position="295"/>
    </location>
</feature>
<evidence type="ECO:0000259" key="15">
    <source>
        <dbReference type="Pfam" id="PF02706"/>
    </source>
</evidence>
<keyword evidence="10 14" id="KW-1133">Transmembrane helix</keyword>
<dbReference type="InterPro" id="IPR005702">
    <property type="entry name" value="Wzc-like_C"/>
</dbReference>
<keyword evidence="5 18" id="KW-0808">Transferase</keyword>
<name>A0ABS6L8G3_9GAMM</name>
<dbReference type="InterPro" id="IPR025669">
    <property type="entry name" value="AAA_dom"/>
</dbReference>
<evidence type="ECO:0000256" key="4">
    <source>
        <dbReference type="ARBA" id="ARBA00022519"/>
    </source>
</evidence>
<dbReference type="RefSeq" id="WP_217139461.1">
    <property type="nucleotide sequence ID" value="NZ_JAFMOU010000072.1"/>
</dbReference>
<accession>A0ABS6L8G3</accession>
<dbReference type="Proteomes" id="UP000699865">
    <property type="component" value="Unassembled WGS sequence"/>
</dbReference>
<evidence type="ECO:0000313" key="18">
    <source>
        <dbReference type="EMBL" id="MBU9838119.1"/>
    </source>
</evidence>
<evidence type="ECO:0000256" key="14">
    <source>
        <dbReference type="SAM" id="Phobius"/>
    </source>
</evidence>
<dbReference type="EC" id="2.7.10.2" evidence="18"/>
<keyword evidence="8" id="KW-0418">Kinase</keyword>